<evidence type="ECO:0000256" key="4">
    <source>
        <dbReference type="ARBA" id="ARBA00023136"/>
    </source>
</evidence>
<sequence>MSKAALWKFTADGKGGGAWSLQEPENPTLFSGLHATEYGAFTQTNTTGFIIGGVSHAWTELNHPSAEPIPGMATFDMKTKLWQNGTTNFSPFGAGTLNQASAEYIAGFGEDGLIITLAGYTPALGGNLNDSDGPPLDLRNLTFFNPQTKKRYWQVASGFLFGGTNGRDKYNYQDTYILSLPGFVWTRAPDPPGGARTGHVRTISALRTRLELTAADGLLLFDMTTLQWKDSYDANAAAYERADDLKTWYGNGSLDKVEWSSDEVRKLFVAATSSTSESGSTPVGAIVGGVVGGIGGLALIGVIAWFVIRRRKHQRQPLTPASASNPNTYVPPGETRESKHIGIPEADSSHGYTEMPASSGGFMHHSNGPVEMDPHARPAELDATPTGWR</sequence>
<keyword evidence="3 6" id="KW-1133">Transmembrane helix</keyword>
<evidence type="ECO:0000256" key="1">
    <source>
        <dbReference type="ARBA" id="ARBA00004167"/>
    </source>
</evidence>
<dbReference type="InterPro" id="IPR051694">
    <property type="entry name" value="Immunoregulatory_rcpt-like"/>
</dbReference>
<protein>
    <recommendedName>
        <fullName evidence="9">Kelch repeat protein</fullName>
    </recommendedName>
</protein>
<keyword evidence="4 6" id="KW-0472">Membrane</keyword>
<evidence type="ECO:0000256" key="5">
    <source>
        <dbReference type="SAM" id="MobiDB-lite"/>
    </source>
</evidence>
<evidence type="ECO:0000256" key="2">
    <source>
        <dbReference type="ARBA" id="ARBA00022692"/>
    </source>
</evidence>
<keyword evidence="8" id="KW-1185">Reference proteome</keyword>
<evidence type="ECO:0000313" key="8">
    <source>
        <dbReference type="Proteomes" id="UP001197093"/>
    </source>
</evidence>
<evidence type="ECO:0000256" key="3">
    <source>
        <dbReference type="ARBA" id="ARBA00022989"/>
    </source>
</evidence>
<dbReference type="GO" id="GO:0016020">
    <property type="term" value="C:membrane"/>
    <property type="evidence" value="ECO:0007669"/>
    <property type="project" value="UniProtKB-SubCell"/>
</dbReference>
<name>A0AAD4EZK7_9PEZI</name>
<accession>A0AAD4EZK7</accession>
<comment type="subcellular location">
    <subcellularLocation>
        <location evidence="1">Membrane</location>
        <topology evidence="1">Single-pass membrane protein</topology>
    </subcellularLocation>
</comment>
<dbReference type="GO" id="GO:0071944">
    <property type="term" value="C:cell periphery"/>
    <property type="evidence" value="ECO:0007669"/>
    <property type="project" value="UniProtKB-ARBA"/>
</dbReference>
<dbReference type="EMBL" id="JAHCVI010000003">
    <property type="protein sequence ID" value="KAG7288143.1"/>
    <property type="molecule type" value="Genomic_DNA"/>
</dbReference>
<evidence type="ECO:0000313" key="7">
    <source>
        <dbReference type="EMBL" id="KAG7288143.1"/>
    </source>
</evidence>
<reference evidence="7" key="1">
    <citation type="submission" date="2023-02" db="EMBL/GenBank/DDBJ databases">
        <authorList>
            <person name="Palmer J.M."/>
        </authorList>
    </citation>
    <scope>NUCLEOTIDE SEQUENCE</scope>
    <source>
        <strain evidence="7">FW57</strain>
    </source>
</reference>
<dbReference type="PANTHER" id="PTHR15549">
    <property type="entry name" value="PAIRED IMMUNOGLOBULIN-LIKE TYPE 2 RECEPTOR"/>
    <property type="match status" value="1"/>
</dbReference>
<dbReference type="AlphaFoldDB" id="A0AAD4EZK7"/>
<feature type="region of interest" description="Disordered" evidence="5">
    <location>
        <begin position="315"/>
        <end position="389"/>
    </location>
</feature>
<feature type="transmembrane region" description="Helical" evidence="6">
    <location>
        <begin position="283"/>
        <end position="308"/>
    </location>
</feature>
<comment type="caution">
    <text evidence="7">The sequence shown here is derived from an EMBL/GenBank/DDBJ whole genome shotgun (WGS) entry which is preliminary data.</text>
</comment>
<dbReference type="InterPro" id="IPR015915">
    <property type="entry name" value="Kelch-typ_b-propeller"/>
</dbReference>
<gene>
    <name evidence="7" type="ORF">NEMBOFW57_007667</name>
</gene>
<evidence type="ECO:0000256" key="6">
    <source>
        <dbReference type="SAM" id="Phobius"/>
    </source>
</evidence>
<organism evidence="7 8">
    <name type="scientific">Staphylotrichum longicolle</name>
    <dbReference type="NCBI Taxonomy" id="669026"/>
    <lineage>
        <taxon>Eukaryota</taxon>
        <taxon>Fungi</taxon>
        <taxon>Dikarya</taxon>
        <taxon>Ascomycota</taxon>
        <taxon>Pezizomycotina</taxon>
        <taxon>Sordariomycetes</taxon>
        <taxon>Sordariomycetidae</taxon>
        <taxon>Sordariales</taxon>
        <taxon>Chaetomiaceae</taxon>
        <taxon>Staphylotrichum</taxon>
    </lineage>
</organism>
<dbReference type="SUPFAM" id="SSF117281">
    <property type="entry name" value="Kelch motif"/>
    <property type="match status" value="1"/>
</dbReference>
<keyword evidence="2 6" id="KW-0812">Transmembrane</keyword>
<feature type="compositionally biased region" description="Polar residues" evidence="5">
    <location>
        <begin position="316"/>
        <end position="328"/>
    </location>
</feature>
<dbReference type="Proteomes" id="UP001197093">
    <property type="component" value="Unassembled WGS sequence"/>
</dbReference>
<dbReference type="PANTHER" id="PTHR15549:SF27">
    <property type="entry name" value="CHITIN-BINDING TYPE-1 DOMAIN-CONTAINING PROTEIN"/>
    <property type="match status" value="1"/>
</dbReference>
<evidence type="ECO:0008006" key="9">
    <source>
        <dbReference type="Google" id="ProtNLM"/>
    </source>
</evidence>
<proteinExistence type="predicted"/>